<evidence type="ECO:0000259" key="2">
    <source>
        <dbReference type="Pfam" id="PF09557"/>
    </source>
</evidence>
<evidence type="ECO:0000313" key="3">
    <source>
        <dbReference type="EMBL" id="CAA9542566.1"/>
    </source>
</evidence>
<protein>
    <recommendedName>
        <fullName evidence="2">DUF2382 domain-containing protein</fullName>
    </recommendedName>
</protein>
<sequence>MDRNTSKKSRRDRKAENQEKVADLTQDNQASQTLHTTTSDVDAATADLLQQDVDANTAGVVQRDVEIETTSRATETVDLDNQDLVFALAEEQLEADVYEKQIGTVQIAKRTEVLPVEGEIEVDHDEVEIEHRAVNEPVAEAEEPWYDGDTLVVPVYEEVLVTEKHLYLKEEIRITRVKTAEQVRIQDTVRRQVIEVNSDTARAVDEEVVPSPNS</sequence>
<proteinExistence type="predicted"/>
<accession>A0A6J4U6Z4</accession>
<feature type="compositionally biased region" description="Basic residues" evidence="1">
    <location>
        <begin position="1"/>
        <end position="12"/>
    </location>
</feature>
<dbReference type="InterPro" id="IPR052967">
    <property type="entry name" value="Stress_Response_Assoc"/>
</dbReference>
<evidence type="ECO:0000256" key="1">
    <source>
        <dbReference type="SAM" id="MobiDB-lite"/>
    </source>
</evidence>
<feature type="domain" description="DUF2382" evidence="2">
    <location>
        <begin position="88"/>
        <end position="196"/>
    </location>
</feature>
<feature type="compositionally biased region" description="Basic and acidic residues" evidence="1">
    <location>
        <begin position="13"/>
        <end position="22"/>
    </location>
</feature>
<organism evidence="3">
    <name type="scientific">uncultured Thermomicrobiales bacterium</name>
    <dbReference type="NCBI Taxonomy" id="1645740"/>
    <lineage>
        <taxon>Bacteria</taxon>
        <taxon>Pseudomonadati</taxon>
        <taxon>Thermomicrobiota</taxon>
        <taxon>Thermomicrobia</taxon>
        <taxon>Thermomicrobiales</taxon>
        <taxon>environmental samples</taxon>
    </lineage>
</organism>
<gene>
    <name evidence="3" type="ORF">AVDCRST_MAG43-272</name>
</gene>
<feature type="region of interest" description="Disordered" evidence="1">
    <location>
        <begin position="1"/>
        <end position="38"/>
    </location>
</feature>
<dbReference type="PANTHER" id="PTHR38463">
    <property type="entry name" value="STRESS RESPONSE PROTEIN YSNF"/>
    <property type="match status" value="1"/>
</dbReference>
<feature type="compositionally biased region" description="Polar residues" evidence="1">
    <location>
        <begin position="25"/>
        <end position="35"/>
    </location>
</feature>
<dbReference type="AlphaFoldDB" id="A0A6J4U6Z4"/>
<dbReference type="Pfam" id="PF09557">
    <property type="entry name" value="DUF2382"/>
    <property type="match status" value="1"/>
</dbReference>
<reference evidence="3" key="1">
    <citation type="submission" date="2020-02" db="EMBL/GenBank/DDBJ databases">
        <authorList>
            <person name="Meier V. D."/>
        </authorList>
    </citation>
    <scope>NUCLEOTIDE SEQUENCE</scope>
    <source>
        <strain evidence="3">AVDCRST_MAG43</strain>
    </source>
</reference>
<dbReference type="PANTHER" id="PTHR38463:SF1">
    <property type="entry name" value="STRESS RESPONSE PROTEIN YSNF"/>
    <property type="match status" value="1"/>
</dbReference>
<dbReference type="InterPro" id="IPR019060">
    <property type="entry name" value="DUF2382"/>
</dbReference>
<dbReference type="EMBL" id="CADCWI010000015">
    <property type="protein sequence ID" value="CAA9542566.1"/>
    <property type="molecule type" value="Genomic_DNA"/>
</dbReference>
<name>A0A6J4U6Z4_9BACT</name>